<reference evidence="1 2" key="1">
    <citation type="submission" date="2021-06" db="EMBL/GenBank/DDBJ databases">
        <authorList>
            <person name="Kallberg Y."/>
            <person name="Tangrot J."/>
            <person name="Rosling A."/>
        </authorList>
    </citation>
    <scope>NUCLEOTIDE SEQUENCE [LARGE SCALE GENOMIC DNA]</scope>
    <source>
        <strain evidence="1 2">120-4 pot B 10/14</strain>
    </source>
</reference>
<dbReference type="Proteomes" id="UP000789901">
    <property type="component" value="Unassembled WGS sequence"/>
</dbReference>
<evidence type="ECO:0000313" key="2">
    <source>
        <dbReference type="Proteomes" id="UP000789901"/>
    </source>
</evidence>
<proteinExistence type="predicted"/>
<name>A0ABM8VWB9_GIGMA</name>
<protein>
    <submittedName>
        <fullName evidence="1">16071_t:CDS:1</fullName>
    </submittedName>
</protein>
<keyword evidence="2" id="KW-1185">Reference proteome</keyword>
<comment type="caution">
    <text evidence="1">The sequence shown here is derived from an EMBL/GenBank/DDBJ whole genome shotgun (WGS) entry which is preliminary data.</text>
</comment>
<organism evidence="1 2">
    <name type="scientific">Gigaspora margarita</name>
    <dbReference type="NCBI Taxonomy" id="4874"/>
    <lineage>
        <taxon>Eukaryota</taxon>
        <taxon>Fungi</taxon>
        <taxon>Fungi incertae sedis</taxon>
        <taxon>Mucoromycota</taxon>
        <taxon>Glomeromycotina</taxon>
        <taxon>Glomeromycetes</taxon>
        <taxon>Diversisporales</taxon>
        <taxon>Gigasporaceae</taxon>
        <taxon>Gigaspora</taxon>
    </lineage>
</organism>
<evidence type="ECO:0000313" key="1">
    <source>
        <dbReference type="EMBL" id="CAG8462444.1"/>
    </source>
</evidence>
<accession>A0ABM8VWB9</accession>
<sequence>MNGKTLPPYTTQALIVEYKKKLEKTNINYNKANLLKSKIINVIESAQLGSTMLTSAKQYFLLVLTQPCCGCNNNSLKNKILNLTIVEFQIKSTIECQQYDTIFEHTNETQDINLIKAVAVLELAEEISYNAVQNYGNYKSNKQ</sequence>
<gene>
    <name evidence="1" type="ORF">GMARGA_LOCUS373</name>
</gene>
<dbReference type="EMBL" id="CAJVQB010000063">
    <property type="protein sequence ID" value="CAG8462444.1"/>
    <property type="molecule type" value="Genomic_DNA"/>
</dbReference>